<evidence type="ECO:0000313" key="1">
    <source>
        <dbReference type="EMBL" id="KAJ8130824.1"/>
    </source>
</evidence>
<organism evidence="1 2">
    <name type="scientific">Lasiodiplodia mahajangana</name>
    <dbReference type="NCBI Taxonomy" id="1108764"/>
    <lineage>
        <taxon>Eukaryota</taxon>
        <taxon>Fungi</taxon>
        <taxon>Dikarya</taxon>
        <taxon>Ascomycota</taxon>
        <taxon>Pezizomycotina</taxon>
        <taxon>Dothideomycetes</taxon>
        <taxon>Dothideomycetes incertae sedis</taxon>
        <taxon>Botryosphaeriales</taxon>
        <taxon>Botryosphaeriaceae</taxon>
        <taxon>Lasiodiplodia</taxon>
    </lineage>
</organism>
<sequence length="891" mass="98673">MANSIQTPYEPRLLPALVDELAQSSPGRILYSIPIDKDLTHGFRDVSVQEFSRAVDRCAWHIVDTIGPGHAFPTLTYMGPQDLVYAALILACNKTGYKLLLNSLRNPLKENLQLLDQMECNTFLTPPKCSLPMVKNILAAKRMRVLEIPSIEELFSGNSDRDTLVKPYPYTKTFEEAKFDPFVVLHTSGSTGSLKPIIQTHATIASIDCIMASSSEAPPYPAMCRGKRMYVTFPLFHCGGIHLALPGPIYCDYTVILGPFPPSPDVIDRVHVYGNVQYTSLAAVTLNELAKCPEYLDNLRHLEHVAYGGSPCPKAVGDLVATKTRLKTSFGTTEAGAMPTVLCDPEDWEYIKLSPLLGAEFRYVAENLYEQIIVRSQKLLQYQGIFGTFPELQEWSMKDLYTPHPSKSGLWKYVGRLDDVIVYCTGEKFNPLGVEGIISSHPKVQTALITGSGRTQSCLLIEPNEIVSGSETSRYQLLDTIWPTVELANAEIPSHARIHRDMILITSVGKPMLRAGKGTIQRKATLNLYEDEINALYRANDDFLNRPSRNKARSHMSVELAVKDIIAISTDIDPGKTDLDADLFQHGLDSLQVTLLVKETNDYLSTREVPFFLNARTVYANPTIKGMTAVVTSLARGKVSKPEYATENSEQMMRKLYNANIGNLPPARSRIVQNSPENTVALLTGSTGSLGSYVLDLLANDPHVSLVYCLNRGAESRERQVKSQERKGLRPIPEGKVKFIEAEYSKTHLGLQPADYEELLGVVTTIIHNAWRVDFNLTVESFSLDIAAVTSLVDFAARSNFGAKIFFLSSIGAVANWQSVSGVSESIPEAIFDEWEIPDRTGYAQSKFISERVLDTAAKEVGVVGAVCRDRLSVVERAASSTRIRFRFSGI</sequence>
<comment type="caution">
    <text evidence="1">The sequence shown here is derived from an EMBL/GenBank/DDBJ whole genome shotgun (WGS) entry which is preliminary data.</text>
</comment>
<dbReference type="Proteomes" id="UP001153332">
    <property type="component" value="Unassembled WGS sequence"/>
</dbReference>
<evidence type="ECO:0000313" key="2">
    <source>
        <dbReference type="Proteomes" id="UP001153332"/>
    </source>
</evidence>
<name>A0ACC2JU13_9PEZI</name>
<keyword evidence="2" id="KW-1185">Reference proteome</keyword>
<accession>A0ACC2JU13</accession>
<protein>
    <submittedName>
        <fullName evidence="1">Uncharacterized protein</fullName>
    </submittedName>
</protein>
<proteinExistence type="predicted"/>
<reference evidence="1" key="1">
    <citation type="submission" date="2022-12" db="EMBL/GenBank/DDBJ databases">
        <title>Genome Sequence of Lasiodiplodia mahajangana.</title>
        <authorList>
            <person name="Buettner E."/>
        </authorList>
    </citation>
    <scope>NUCLEOTIDE SEQUENCE</scope>
    <source>
        <strain evidence="1">VT137</strain>
    </source>
</reference>
<dbReference type="EMBL" id="JAPUUL010000416">
    <property type="protein sequence ID" value="KAJ8130824.1"/>
    <property type="molecule type" value="Genomic_DNA"/>
</dbReference>
<gene>
    <name evidence="1" type="ORF">O1611_g2807</name>
</gene>